<feature type="compositionally biased region" description="Basic and acidic residues" evidence="1">
    <location>
        <begin position="362"/>
        <end position="373"/>
    </location>
</feature>
<evidence type="ECO:0000313" key="4">
    <source>
        <dbReference type="EMBL" id="KAF5756129.1"/>
    </source>
</evidence>
<dbReference type="EMBL" id="MNCJ02000332">
    <property type="protein sequence ID" value="KAF5756129.1"/>
    <property type="molecule type" value="Genomic_DNA"/>
</dbReference>
<feature type="compositionally biased region" description="Polar residues" evidence="1">
    <location>
        <begin position="304"/>
        <end position="317"/>
    </location>
</feature>
<gene>
    <name evidence="4" type="ORF">HanXRQr2_Chr17g0810971</name>
</gene>
<name>A0A9K3GVV0_HELAN</name>
<sequence>MEITKTISFPFELSRIVFLVVPIFHTLFCVFNHNVMKTNSSNTGNASADMKPDVQHSGIRATVGNRRKSIDIIRFRAQPDEEQKQRIRSKRDRFNGWCYYCHETSHRIGSCKTKENDGATKLIRYAINTGIQRTRAEYDYFEELIVAGTEHGLWTDLWHVSTAFKHHDVGNLNVFKRIRNSCGVETRIGEDEFLVGVVEIQTGSETMRIQSVFYIPELNRNMLSMDQLILQGYTVKINDDKWQIYPMFTTPVFSTKNKRTGLTKDDEINERRKKMRLEQDVPIMNYVCKKNRGIANGIDKDSQNLKNGQVSVPSSSHVRAEDGYDEGRSIHADGEPFKSTIRGKDEVSSVNFATRADDEEDVRSKEDESGMKDKQKRNAGYKIMSTNDRRAVVENDMGYEYDVGELMRTLYAMYLNMLVYYYKFKAVQGKVIDKEMVEQDKGSSDLCHERRKRDGDIQDEETIHHYAYFAGNDWKGMKTMKAKRPGVSSYMLLNIIKFRGVC</sequence>
<dbReference type="Gramene" id="mRNA:HanXRQr2_Chr17g0810971">
    <property type="protein sequence ID" value="CDS:HanXRQr2_Chr17g0810971.1"/>
    <property type="gene ID" value="HanXRQr2_Chr17g0810971"/>
</dbReference>
<dbReference type="Pfam" id="PF22936">
    <property type="entry name" value="Pol_BBD"/>
    <property type="match status" value="1"/>
</dbReference>
<feature type="transmembrane region" description="Helical" evidence="2">
    <location>
        <begin position="12"/>
        <end position="33"/>
    </location>
</feature>
<keyword evidence="5" id="KW-1185">Reference proteome</keyword>
<feature type="region of interest" description="Disordered" evidence="1">
    <location>
        <begin position="353"/>
        <end position="382"/>
    </location>
</feature>
<evidence type="ECO:0000256" key="2">
    <source>
        <dbReference type="SAM" id="Phobius"/>
    </source>
</evidence>
<keyword evidence="2" id="KW-0812">Transmembrane</keyword>
<accession>A0A9K3GVV0</accession>
<evidence type="ECO:0000256" key="1">
    <source>
        <dbReference type="SAM" id="MobiDB-lite"/>
    </source>
</evidence>
<dbReference type="InterPro" id="IPR054722">
    <property type="entry name" value="PolX-like_BBD"/>
</dbReference>
<comment type="caution">
    <text evidence="4">The sequence shown here is derived from an EMBL/GenBank/DDBJ whole genome shotgun (WGS) entry which is preliminary data.</text>
</comment>
<protein>
    <submittedName>
        <fullName evidence="4">Transcription factor interactor and regulator CCHC(Zn) family</fullName>
    </submittedName>
</protein>
<proteinExistence type="predicted"/>
<dbReference type="PANTHER" id="PTHR46410:SF26">
    <property type="entry name" value="BULB-TYPE LECTIN DOMAIN-CONTAINING PROTEIN-RELATED"/>
    <property type="match status" value="1"/>
</dbReference>
<evidence type="ECO:0000259" key="3">
    <source>
        <dbReference type="Pfam" id="PF22936"/>
    </source>
</evidence>
<keyword evidence="2" id="KW-1133">Transmembrane helix</keyword>
<dbReference type="Proteomes" id="UP000215914">
    <property type="component" value="Unassembled WGS sequence"/>
</dbReference>
<reference evidence="4" key="1">
    <citation type="journal article" date="2017" name="Nature">
        <title>The sunflower genome provides insights into oil metabolism, flowering and Asterid evolution.</title>
        <authorList>
            <person name="Badouin H."/>
            <person name="Gouzy J."/>
            <person name="Grassa C.J."/>
            <person name="Murat F."/>
            <person name="Staton S.E."/>
            <person name="Cottret L."/>
            <person name="Lelandais-Briere C."/>
            <person name="Owens G.L."/>
            <person name="Carrere S."/>
            <person name="Mayjonade B."/>
            <person name="Legrand L."/>
            <person name="Gill N."/>
            <person name="Kane N.C."/>
            <person name="Bowers J.E."/>
            <person name="Hubner S."/>
            <person name="Bellec A."/>
            <person name="Berard A."/>
            <person name="Berges H."/>
            <person name="Blanchet N."/>
            <person name="Boniface M.C."/>
            <person name="Brunel D."/>
            <person name="Catrice O."/>
            <person name="Chaidir N."/>
            <person name="Claudel C."/>
            <person name="Donnadieu C."/>
            <person name="Faraut T."/>
            <person name="Fievet G."/>
            <person name="Helmstetter N."/>
            <person name="King M."/>
            <person name="Knapp S.J."/>
            <person name="Lai Z."/>
            <person name="Le Paslier M.C."/>
            <person name="Lippi Y."/>
            <person name="Lorenzon L."/>
            <person name="Mandel J.R."/>
            <person name="Marage G."/>
            <person name="Marchand G."/>
            <person name="Marquand E."/>
            <person name="Bret-Mestries E."/>
            <person name="Morien E."/>
            <person name="Nambeesan S."/>
            <person name="Nguyen T."/>
            <person name="Pegot-Espagnet P."/>
            <person name="Pouilly N."/>
            <person name="Raftis F."/>
            <person name="Sallet E."/>
            <person name="Schiex T."/>
            <person name="Thomas J."/>
            <person name="Vandecasteele C."/>
            <person name="Vares D."/>
            <person name="Vear F."/>
            <person name="Vautrin S."/>
            <person name="Crespi M."/>
            <person name="Mangin B."/>
            <person name="Burke J.M."/>
            <person name="Salse J."/>
            <person name="Munos S."/>
            <person name="Vincourt P."/>
            <person name="Rieseberg L.H."/>
            <person name="Langlade N.B."/>
        </authorList>
    </citation>
    <scope>NUCLEOTIDE SEQUENCE</scope>
    <source>
        <tissue evidence="4">Leaves</tissue>
    </source>
</reference>
<feature type="domain" description="Retrovirus-related Pol polyprotein from transposon TNT 1-94-like beta-barrel" evidence="3">
    <location>
        <begin position="158"/>
        <end position="233"/>
    </location>
</feature>
<feature type="region of interest" description="Disordered" evidence="1">
    <location>
        <begin position="299"/>
        <end position="321"/>
    </location>
</feature>
<evidence type="ECO:0000313" key="5">
    <source>
        <dbReference type="Proteomes" id="UP000215914"/>
    </source>
</evidence>
<dbReference type="AlphaFoldDB" id="A0A9K3GVV0"/>
<organism evidence="4 5">
    <name type="scientific">Helianthus annuus</name>
    <name type="common">Common sunflower</name>
    <dbReference type="NCBI Taxonomy" id="4232"/>
    <lineage>
        <taxon>Eukaryota</taxon>
        <taxon>Viridiplantae</taxon>
        <taxon>Streptophyta</taxon>
        <taxon>Embryophyta</taxon>
        <taxon>Tracheophyta</taxon>
        <taxon>Spermatophyta</taxon>
        <taxon>Magnoliopsida</taxon>
        <taxon>eudicotyledons</taxon>
        <taxon>Gunneridae</taxon>
        <taxon>Pentapetalae</taxon>
        <taxon>asterids</taxon>
        <taxon>campanulids</taxon>
        <taxon>Asterales</taxon>
        <taxon>Asteraceae</taxon>
        <taxon>Asteroideae</taxon>
        <taxon>Heliantheae alliance</taxon>
        <taxon>Heliantheae</taxon>
        <taxon>Helianthus</taxon>
    </lineage>
</organism>
<dbReference type="PANTHER" id="PTHR46410">
    <property type="entry name" value="AT-RICH INTERACTIVE DOMAIN-CONTAINING PROTEIN 2"/>
    <property type="match status" value="1"/>
</dbReference>
<keyword evidence="2" id="KW-0472">Membrane</keyword>
<reference evidence="4" key="2">
    <citation type="submission" date="2020-06" db="EMBL/GenBank/DDBJ databases">
        <title>Helianthus annuus Genome sequencing and assembly Release 2.</title>
        <authorList>
            <person name="Gouzy J."/>
            <person name="Langlade N."/>
            <person name="Munos S."/>
        </authorList>
    </citation>
    <scope>NUCLEOTIDE SEQUENCE</scope>
    <source>
        <tissue evidence="4">Leaves</tissue>
    </source>
</reference>